<gene>
    <name evidence="4" type="ORF">GCM10009799_46940</name>
</gene>
<evidence type="ECO:0000256" key="1">
    <source>
        <dbReference type="ARBA" id="ARBA00006611"/>
    </source>
</evidence>
<dbReference type="InterPro" id="IPR027417">
    <property type="entry name" value="P-loop_NTPase"/>
</dbReference>
<evidence type="ECO:0000256" key="2">
    <source>
        <dbReference type="SAM" id="MobiDB-lite"/>
    </source>
</evidence>
<dbReference type="NCBIfam" id="TIGR03819">
    <property type="entry name" value="heli_sec_ATPase"/>
    <property type="match status" value="1"/>
</dbReference>
<evidence type="ECO:0000313" key="4">
    <source>
        <dbReference type="EMBL" id="GAA2013222.1"/>
    </source>
</evidence>
<dbReference type="InterPro" id="IPR050921">
    <property type="entry name" value="T4SS_GSP_E_ATPase"/>
</dbReference>
<dbReference type="Gene3D" id="3.30.450.380">
    <property type="match status" value="1"/>
</dbReference>
<evidence type="ECO:0000259" key="3">
    <source>
        <dbReference type="Pfam" id="PF00437"/>
    </source>
</evidence>
<comment type="similarity">
    <text evidence="1">Belongs to the GSP E family.</text>
</comment>
<dbReference type="EMBL" id="BAAAPC010000026">
    <property type="protein sequence ID" value="GAA2013222.1"/>
    <property type="molecule type" value="Genomic_DNA"/>
</dbReference>
<sequence length="415" mass="43305">MNATAPRSAPAPAPDPALLAAVRARLAREGAGATPARVAAALRAEGDVLGDAEVLSFVRLLRADLSGAGPLEELLADPEVTDILVNGPDEVWIDDGHGLRRVTDVRFPDHDAVRRLAQRLAAQAGRRLDSAAPWCDARLPSGARFHAVLPPIAPEGVCLSLRLPRHRVFSLAELVASGTVPPTGARLLRSLISARAAFLICGGTGTGKTTLLSTLLSLVDPAERMVLVEDSAELGPEHPHVVRLQARPPNIEGTGEVSMHQLVRQALRMRPDRLVVGEVRGAEVVTLLAALNTGHEGGGCTLHANTAADLPARIEALGCAAGLGREAVHSQLAATRVLIVHVVRDPGGRRRVAEVRVLRRASSGLVTTVPAVTFPAGGAVTEHAGIAELGDRIGQGWRTPAPTSADPLSACGGNR</sequence>
<proteinExistence type="inferred from homology"/>
<dbReference type="CDD" id="cd01130">
    <property type="entry name" value="VirB11-like_ATPase"/>
    <property type="match status" value="1"/>
</dbReference>
<dbReference type="SUPFAM" id="SSF52540">
    <property type="entry name" value="P-loop containing nucleoside triphosphate hydrolases"/>
    <property type="match status" value="1"/>
</dbReference>
<reference evidence="4 5" key="1">
    <citation type="journal article" date="2019" name="Int. J. Syst. Evol. Microbiol.">
        <title>The Global Catalogue of Microorganisms (GCM) 10K type strain sequencing project: providing services to taxonomists for standard genome sequencing and annotation.</title>
        <authorList>
            <consortium name="The Broad Institute Genomics Platform"/>
            <consortium name="The Broad Institute Genome Sequencing Center for Infectious Disease"/>
            <person name="Wu L."/>
            <person name="Ma J."/>
        </authorList>
    </citation>
    <scope>NUCLEOTIDE SEQUENCE [LARGE SCALE GENOMIC DNA]</scope>
    <source>
        <strain evidence="4 5">JCM 15313</strain>
    </source>
</reference>
<keyword evidence="5" id="KW-1185">Reference proteome</keyword>
<name>A0ABN2XD38_9ACTN</name>
<protein>
    <submittedName>
        <fullName evidence="4">TadA family conjugal transfer-associated ATPase</fullName>
    </submittedName>
</protein>
<accession>A0ABN2XD38</accession>
<evidence type="ECO:0000313" key="5">
    <source>
        <dbReference type="Proteomes" id="UP001501585"/>
    </source>
</evidence>
<dbReference type="RefSeq" id="WP_344107445.1">
    <property type="nucleotide sequence ID" value="NZ_BAAAPC010000026.1"/>
</dbReference>
<dbReference type="Proteomes" id="UP001501585">
    <property type="component" value="Unassembled WGS sequence"/>
</dbReference>
<dbReference type="InterPro" id="IPR022399">
    <property type="entry name" value="TadA-like_ATPase"/>
</dbReference>
<feature type="region of interest" description="Disordered" evidence="2">
    <location>
        <begin position="393"/>
        <end position="415"/>
    </location>
</feature>
<dbReference type="Pfam" id="PF00437">
    <property type="entry name" value="T2SSE"/>
    <property type="match status" value="1"/>
</dbReference>
<dbReference type="PANTHER" id="PTHR30486">
    <property type="entry name" value="TWITCHING MOTILITY PROTEIN PILT"/>
    <property type="match status" value="1"/>
</dbReference>
<dbReference type="PANTHER" id="PTHR30486:SF6">
    <property type="entry name" value="TYPE IV PILUS RETRACTATION ATPASE PILT"/>
    <property type="match status" value="1"/>
</dbReference>
<feature type="domain" description="Bacterial type II secretion system protein E" evidence="3">
    <location>
        <begin position="66"/>
        <end position="344"/>
    </location>
</feature>
<dbReference type="Gene3D" id="3.40.50.300">
    <property type="entry name" value="P-loop containing nucleotide triphosphate hydrolases"/>
    <property type="match status" value="1"/>
</dbReference>
<organism evidence="4 5">
    <name type="scientific">Nocardiopsis rhodophaea</name>
    <dbReference type="NCBI Taxonomy" id="280238"/>
    <lineage>
        <taxon>Bacteria</taxon>
        <taxon>Bacillati</taxon>
        <taxon>Actinomycetota</taxon>
        <taxon>Actinomycetes</taxon>
        <taxon>Streptosporangiales</taxon>
        <taxon>Nocardiopsidaceae</taxon>
        <taxon>Nocardiopsis</taxon>
    </lineage>
</organism>
<comment type="caution">
    <text evidence="4">The sequence shown here is derived from an EMBL/GenBank/DDBJ whole genome shotgun (WGS) entry which is preliminary data.</text>
</comment>
<dbReference type="InterPro" id="IPR001482">
    <property type="entry name" value="T2SS/T4SS_dom"/>
</dbReference>